<reference evidence="1 2" key="1">
    <citation type="journal article" date="2018" name="Front. Plant Sci.">
        <title>Red Clover (Trifolium pratense) and Zigzag Clover (T. medium) - A Picture of Genomic Similarities and Differences.</title>
        <authorList>
            <person name="Dluhosova J."/>
            <person name="Istvanek J."/>
            <person name="Nedelnik J."/>
            <person name="Repkova J."/>
        </authorList>
    </citation>
    <scope>NUCLEOTIDE SEQUENCE [LARGE SCALE GENOMIC DNA]</scope>
    <source>
        <strain evidence="2">cv. 10/8</strain>
        <tissue evidence="1">Leaf</tissue>
    </source>
</reference>
<name>A0A392V1K6_9FABA</name>
<organism evidence="1 2">
    <name type="scientific">Trifolium medium</name>
    <dbReference type="NCBI Taxonomy" id="97028"/>
    <lineage>
        <taxon>Eukaryota</taxon>
        <taxon>Viridiplantae</taxon>
        <taxon>Streptophyta</taxon>
        <taxon>Embryophyta</taxon>
        <taxon>Tracheophyta</taxon>
        <taxon>Spermatophyta</taxon>
        <taxon>Magnoliopsida</taxon>
        <taxon>eudicotyledons</taxon>
        <taxon>Gunneridae</taxon>
        <taxon>Pentapetalae</taxon>
        <taxon>rosids</taxon>
        <taxon>fabids</taxon>
        <taxon>Fabales</taxon>
        <taxon>Fabaceae</taxon>
        <taxon>Papilionoideae</taxon>
        <taxon>50 kb inversion clade</taxon>
        <taxon>NPAAA clade</taxon>
        <taxon>Hologalegina</taxon>
        <taxon>IRL clade</taxon>
        <taxon>Trifolieae</taxon>
        <taxon>Trifolium</taxon>
    </lineage>
</organism>
<evidence type="ECO:0000313" key="2">
    <source>
        <dbReference type="Proteomes" id="UP000265520"/>
    </source>
</evidence>
<accession>A0A392V1K6</accession>
<dbReference type="AlphaFoldDB" id="A0A392V1K6"/>
<proteinExistence type="predicted"/>
<sequence length="67" mass="7283">TSTLKPKCSGLGLEAQKLRKLLTGPSSNAQLRAAREDLLRVNGHNTAAYCSEISFLCACFFHVQLGF</sequence>
<comment type="caution">
    <text evidence="1">The sequence shown here is derived from an EMBL/GenBank/DDBJ whole genome shotgun (WGS) entry which is preliminary data.</text>
</comment>
<evidence type="ECO:0000313" key="1">
    <source>
        <dbReference type="EMBL" id="MCI82136.1"/>
    </source>
</evidence>
<dbReference type="Proteomes" id="UP000265520">
    <property type="component" value="Unassembled WGS sequence"/>
</dbReference>
<feature type="non-terminal residue" evidence="1">
    <location>
        <position position="1"/>
    </location>
</feature>
<keyword evidence="2" id="KW-1185">Reference proteome</keyword>
<protein>
    <submittedName>
        <fullName evidence="1">Uncharacterized protein</fullName>
    </submittedName>
</protein>
<dbReference type="EMBL" id="LXQA011035939">
    <property type="protein sequence ID" value="MCI82136.1"/>
    <property type="molecule type" value="Genomic_DNA"/>
</dbReference>